<feature type="non-terminal residue" evidence="1">
    <location>
        <position position="1"/>
    </location>
</feature>
<evidence type="ECO:0008006" key="3">
    <source>
        <dbReference type="Google" id="ProtNLM"/>
    </source>
</evidence>
<dbReference type="AlphaFoldDB" id="A0A424Z3W9"/>
<dbReference type="Proteomes" id="UP000284763">
    <property type="component" value="Unassembled WGS sequence"/>
</dbReference>
<sequence>VIQGYVTDFDDDMILLTDENVISGVSLNSVHSWQVYINKEQDDISCKNTITNNEQIEQNIGFHLLEPFIHIYKKLNEFNDSKDSVLFRMVPKEAISKVPDFLKNSDDNASRSIWDSVLAKLNKPSGTKNGDIEELSDQFIKLLNKYPSQSILEYNLGYLKLKASNYPSAAKHFDNAYILSSKRESLYNSIYAHLQAGNKKMITLNLAKYLYGEPNIVENKFWSEFSCLCKERQEFSLFASVADSTLNVIEDTENINWLFASIIFVFENIPELAAKVQAMCEDMKSNVNDIDHARELIQSFLTDVQLMEIGFDNKDFKKWVFGDETEVLVVSNESEHE</sequence>
<evidence type="ECO:0000313" key="2">
    <source>
        <dbReference type="Proteomes" id="UP000284763"/>
    </source>
</evidence>
<organism evidence="1 2">
    <name type="scientific">Methanosalsum natronophilum</name>
    <dbReference type="NCBI Taxonomy" id="768733"/>
    <lineage>
        <taxon>Archaea</taxon>
        <taxon>Methanobacteriati</taxon>
        <taxon>Methanobacteriota</taxon>
        <taxon>Stenosarchaea group</taxon>
        <taxon>Methanomicrobia</taxon>
        <taxon>Methanosarcinales</taxon>
        <taxon>Methanosarcinaceae</taxon>
        <taxon>Methanosalsum</taxon>
    </lineage>
</organism>
<dbReference type="EMBL" id="QZAB01000118">
    <property type="protein sequence ID" value="RQD90390.1"/>
    <property type="molecule type" value="Genomic_DNA"/>
</dbReference>
<comment type="caution">
    <text evidence="1">The sequence shown here is derived from an EMBL/GenBank/DDBJ whole genome shotgun (WGS) entry which is preliminary data.</text>
</comment>
<protein>
    <recommendedName>
        <fullName evidence="3">Tetratricopeptide repeat protein</fullName>
    </recommendedName>
</protein>
<reference evidence="1 2" key="1">
    <citation type="submission" date="2018-08" db="EMBL/GenBank/DDBJ databases">
        <title>The metabolism and importance of syntrophic acetate oxidation coupled to methane or sulfide production in haloalkaline environments.</title>
        <authorList>
            <person name="Timmers P.H.A."/>
            <person name="Vavourakis C.D."/>
            <person name="Sorokin D.Y."/>
            <person name="Sinninghe Damste J.S."/>
            <person name="Muyzer G."/>
            <person name="Stams A.J.M."/>
            <person name="Plugge C.M."/>
        </authorList>
    </citation>
    <scope>NUCLEOTIDE SEQUENCE [LARGE SCALE GENOMIC DNA]</scope>
    <source>
        <strain evidence="1">MSAO_Arc3</strain>
    </source>
</reference>
<gene>
    <name evidence="1" type="ORF">D5R95_01775</name>
</gene>
<name>A0A424Z3W9_9EURY</name>
<proteinExistence type="predicted"/>
<evidence type="ECO:0000313" key="1">
    <source>
        <dbReference type="EMBL" id="RQD90390.1"/>
    </source>
</evidence>
<feature type="non-terminal residue" evidence="1">
    <location>
        <position position="337"/>
    </location>
</feature>
<accession>A0A424Z3W9</accession>